<proteinExistence type="predicted"/>
<protein>
    <submittedName>
        <fullName evidence="1">Uncharacterized protein</fullName>
    </submittedName>
</protein>
<evidence type="ECO:0000313" key="1">
    <source>
        <dbReference type="EMBL" id="EKR53367.1"/>
    </source>
</evidence>
<accession>A0A0E2D060</accession>
<dbReference type="Proteomes" id="UP000001340">
    <property type="component" value="Unassembled WGS sequence"/>
</dbReference>
<sequence>MQKFRAISLEAQSILDRIEELKKADFCGLVSWVDSEIGM</sequence>
<name>A0A0E2D060_LEPIR</name>
<dbReference type="AlphaFoldDB" id="A0A0E2D060"/>
<evidence type="ECO:0000313" key="2">
    <source>
        <dbReference type="Proteomes" id="UP000001340"/>
    </source>
</evidence>
<comment type="caution">
    <text evidence="1">The sequence shown here is derived from an EMBL/GenBank/DDBJ whole genome shotgun (WGS) entry which is preliminary data.</text>
</comment>
<dbReference type="EMBL" id="AHNR02000067">
    <property type="protein sequence ID" value="EKR53367.1"/>
    <property type="molecule type" value="Genomic_DNA"/>
</dbReference>
<reference evidence="1 2" key="1">
    <citation type="submission" date="2012-10" db="EMBL/GenBank/DDBJ databases">
        <authorList>
            <person name="Harkins D.M."/>
            <person name="Durkin A.S."/>
            <person name="Brinkac L.M."/>
            <person name="Haft D.H."/>
            <person name="Selengut J.D."/>
            <person name="Sanka R."/>
            <person name="DePew J."/>
            <person name="Purushe J."/>
            <person name="Chanthongthip A."/>
            <person name="Lattana O."/>
            <person name="Phetsouvanh R."/>
            <person name="Newton P.N."/>
            <person name="Vinetz J.M."/>
            <person name="Sutton G.G."/>
            <person name="Nierman W.C."/>
            <person name="Fouts D.E."/>
        </authorList>
    </citation>
    <scope>NUCLEOTIDE SEQUENCE [LARGE SCALE GENOMIC DNA]</scope>
    <source>
        <strain evidence="1 2">UI 12758</strain>
    </source>
</reference>
<organism evidence="1 2">
    <name type="scientific">Leptospira interrogans str. UI 12758</name>
    <dbReference type="NCBI Taxonomy" id="1049938"/>
    <lineage>
        <taxon>Bacteria</taxon>
        <taxon>Pseudomonadati</taxon>
        <taxon>Spirochaetota</taxon>
        <taxon>Spirochaetia</taxon>
        <taxon>Leptospirales</taxon>
        <taxon>Leptospiraceae</taxon>
        <taxon>Leptospira</taxon>
    </lineage>
</organism>
<gene>
    <name evidence="1" type="ORF">LEP1GSC105_1207</name>
</gene>